<dbReference type="PANTHER" id="PTHR43968">
    <property type="match status" value="1"/>
</dbReference>
<feature type="compositionally biased region" description="Basic residues" evidence="2">
    <location>
        <begin position="65"/>
        <end position="75"/>
    </location>
</feature>
<sequence>MASRESFSVAGPGAGHDLNSVAVGQASYRVNVSVPVPVHGLDLSLDGYPATAALDDASSFVQQHAHSHAHAHPQHRQQAGHSSLQQQHGIGHNSATNTAGGGQFGILAPATVPHHDAFASEAVGARLDAAPVGRGPGHLPSRIVIDPPGLDAWRERLFNVDEMIVLTNEQFETYFPHVDNVYSHRSTQRYKRKPFVSHYWDCRMKGRPPGTPKSDDPNKKKRKRTARERDLCDVKIKITEYAPGAQIMLDSGSGDPSFMPPPVDVGTGQRFWTIQRVNGNGGNGKGDGVAGPHRHTLAKSDEIKKNSIQRYLAQQEREVKKSQKPPQHRASGAAMATIRKHNKDSVLKLYSACFCSPFSQRVWIALEAKGIAYQYCEINPYNRPAPAAFLEGNPGGRVPTIRQGDWTCAESSIILEYLEDTDTSIPLHPTDPKQKADSRVWIQFIDSEIVPAFFNLLRADDLALQAEATDQLQSAIARLVVAAQEEGPFFFGDTLSLVDIHFAPFAIRLSRVIQPLRGWLDPLPDTRWHRWLSALEGNAHVKATTSGRELYIETTELLAQKPSVGPGRTA</sequence>
<evidence type="ECO:0000313" key="6">
    <source>
        <dbReference type="Proteomes" id="UP000775872"/>
    </source>
</evidence>
<dbReference type="PROSITE" id="PS50404">
    <property type="entry name" value="GST_NTER"/>
    <property type="match status" value="1"/>
</dbReference>
<feature type="region of interest" description="Disordered" evidence="2">
    <location>
        <begin position="59"/>
        <end position="102"/>
    </location>
</feature>
<dbReference type="InterPro" id="IPR004045">
    <property type="entry name" value="Glutathione_S-Trfase_N"/>
</dbReference>
<dbReference type="OrthoDB" id="4951845at2759"/>
<dbReference type="CDD" id="cd00570">
    <property type="entry name" value="GST_N_family"/>
    <property type="match status" value="1"/>
</dbReference>
<evidence type="ECO:0008006" key="7">
    <source>
        <dbReference type="Google" id="ProtNLM"/>
    </source>
</evidence>
<feature type="domain" description="GST C-terminal" evidence="4">
    <location>
        <begin position="431"/>
        <end position="563"/>
    </location>
</feature>
<dbReference type="AlphaFoldDB" id="A0A9N9Z2R9"/>
<feature type="domain" description="GST N-terminal" evidence="3">
    <location>
        <begin position="346"/>
        <end position="426"/>
    </location>
</feature>
<evidence type="ECO:0000256" key="1">
    <source>
        <dbReference type="ARBA" id="ARBA00007409"/>
    </source>
</evidence>
<feature type="region of interest" description="Disordered" evidence="2">
    <location>
        <begin position="201"/>
        <end position="229"/>
    </location>
</feature>
<dbReference type="EMBL" id="CABFOC020000034">
    <property type="protein sequence ID" value="CAH0047956.1"/>
    <property type="molecule type" value="Genomic_DNA"/>
</dbReference>
<dbReference type="InterPro" id="IPR010987">
    <property type="entry name" value="Glutathione-S-Trfase_C-like"/>
</dbReference>
<comment type="similarity">
    <text evidence="1">Belongs to the GST superfamily.</text>
</comment>
<dbReference type="Gene3D" id="3.40.30.10">
    <property type="entry name" value="Glutaredoxin"/>
    <property type="match status" value="1"/>
</dbReference>
<dbReference type="SFLD" id="SFLDS00019">
    <property type="entry name" value="Glutathione_Transferase_(cytos"/>
    <property type="match status" value="1"/>
</dbReference>
<comment type="caution">
    <text evidence="5">The sequence shown here is derived from an EMBL/GenBank/DDBJ whole genome shotgun (WGS) entry which is preliminary data.</text>
</comment>
<dbReference type="PROSITE" id="PS50405">
    <property type="entry name" value="GST_CTER"/>
    <property type="match status" value="1"/>
</dbReference>
<protein>
    <recommendedName>
        <fullName evidence="7">Glutathione transferase</fullName>
    </recommendedName>
</protein>
<dbReference type="Pfam" id="PF13410">
    <property type="entry name" value="GST_C_2"/>
    <property type="match status" value="1"/>
</dbReference>
<dbReference type="SUPFAM" id="SSF52833">
    <property type="entry name" value="Thioredoxin-like"/>
    <property type="match status" value="1"/>
</dbReference>
<dbReference type="SUPFAM" id="SSF47616">
    <property type="entry name" value="GST C-terminal domain-like"/>
    <property type="match status" value="1"/>
</dbReference>
<dbReference type="InterPro" id="IPR050983">
    <property type="entry name" value="GST_Omega/HSP26"/>
</dbReference>
<dbReference type="InterPro" id="IPR040079">
    <property type="entry name" value="Glutathione_S-Trfase"/>
</dbReference>
<evidence type="ECO:0000313" key="5">
    <source>
        <dbReference type="EMBL" id="CAH0047956.1"/>
    </source>
</evidence>
<dbReference type="Proteomes" id="UP000775872">
    <property type="component" value="Unassembled WGS sequence"/>
</dbReference>
<dbReference type="PANTHER" id="PTHR43968:SF6">
    <property type="entry name" value="GLUTATHIONE S-TRANSFERASE OMEGA"/>
    <property type="match status" value="1"/>
</dbReference>
<accession>A0A9N9Z2R9</accession>
<dbReference type="SFLD" id="SFLDG00358">
    <property type="entry name" value="Main_(cytGST)"/>
    <property type="match status" value="1"/>
</dbReference>
<evidence type="ECO:0000259" key="4">
    <source>
        <dbReference type="PROSITE" id="PS50405"/>
    </source>
</evidence>
<feature type="compositionally biased region" description="Polar residues" evidence="2">
    <location>
        <begin position="82"/>
        <end position="98"/>
    </location>
</feature>
<evidence type="ECO:0000259" key="3">
    <source>
        <dbReference type="PROSITE" id="PS50404"/>
    </source>
</evidence>
<dbReference type="Gene3D" id="1.20.1050.10">
    <property type="match status" value="1"/>
</dbReference>
<dbReference type="InterPro" id="IPR036282">
    <property type="entry name" value="Glutathione-S-Trfase_C_sf"/>
</dbReference>
<reference evidence="6" key="1">
    <citation type="submission" date="2019-06" db="EMBL/GenBank/DDBJ databases">
        <authorList>
            <person name="Broberg M."/>
        </authorList>
    </citation>
    <scope>NUCLEOTIDE SEQUENCE [LARGE SCALE GENOMIC DNA]</scope>
</reference>
<dbReference type="InterPro" id="IPR036249">
    <property type="entry name" value="Thioredoxin-like_sf"/>
</dbReference>
<proteinExistence type="inferred from homology"/>
<dbReference type="Pfam" id="PF13417">
    <property type="entry name" value="GST_N_3"/>
    <property type="match status" value="1"/>
</dbReference>
<name>A0A9N9Z2R9_9HYPO</name>
<evidence type="ECO:0000256" key="2">
    <source>
        <dbReference type="SAM" id="MobiDB-lite"/>
    </source>
</evidence>
<keyword evidence="6" id="KW-1185">Reference proteome</keyword>
<gene>
    <name evidence="5" type="ORF">CSOL1703_00016208</name>
</gene>
<dbReference type="GO" id="GO:0005737">
    <property type="term" value="C:cytoplasm"/>
    <property type="evidence" value="ECO:0007669"/>
    <property type="project" value="TreeGrafter"/>
</dbReference>
<reference evidence="5 6" key="2">
    <citation type="submission" date="2021-10" db="EMBL/GenBank/DDBJ databases">
        <authorList>
            <person name="Piombo E."/>
        </authorList>
    </citation>
    <scope>NUCLEOTIDE SEQUENCE [LARGE SCALE GENOMIC DNA]</scope>
</reference>
<organism evidence="5 6">
    <name type="scientific">Clonostachys solani</name>
    <dbReference type="NCBI Taxonomy" id="160281"/>
    <lineage>
        <taxon>Eukaryota</taxon>
        <taxon>Fungi</taxon>
        <taxon>Dikarya</taxon>
        <taxon>Ascomycota</taxon>
        <taxon>Pezizomycotina</taxon>
        <taxon>Sordariomycetes</taxon>
        <taxon>Hypocreomycetidae</taxon>
        <taxon>Hypocreales</taxon>
        <taxon>Bionectriaceae</taxon>
        <taxon>Clonostachys</taxon>
    </lineage>
</organism>